<dbReference type="AlphaFoldDB" id="A0A0G0QJ22"/>
<organism evidence="1 2">
    <name type="scientific">Candidatus Woesebacteria bacterium GW2011_GWA1_39_21</name>
    <dbReference type="NCBI Taxonomy" id="1618550"/>
    <lineage>
        <taxon>Bacteria</taxon>
        <taxon>Candidatus Woeseibacteriota</taxon>
    </lineage>
</organism>
<name>A0A0G0QJ22_9BACT</name>
<evidence type="ECO:0000313" key="1">
    <source>
        <dbReference type="EMBL" id="KKR10435.1"/>
    </source>
</evidence>
<protein>
    <submittedName>
        <fullName evidence="1">Uncharacterized protein</fullName>
    </submittedName>
</protein>
<accession>A0A0G0QJ22</accession>
<evidence type="ECO:0000313" key="2">
    <source>
        <dbReference type="Proteomes" id="UP000034246"/>
    </source>
</evidence>
<reference evidence="1 2" key="1">
    <citation type="journal article" date="2015" name="Nature">
        <title>rRNA introns, odd ribosomes, and small enigmatic genomes across a large radiation of phyla.</title>
        <authorList>
            <person name="Brown C.T."/>
            <person name="Hug L.A."/>
            <person name="Thomas B.C."/>
            <person name="Sharon I."/>
            <person name="Castelle C.J."/>
            <person name="Singh A."/>
            <person name="Wilkins M.J."/>
            <person name="Williams K.H."/>
            <person name="Banfield J.F."/>
        </authorList>
    </citation>
    <scope>NUCLEOTIDE SEQUENCE [LARGE SCALE GENOMIC DNA]</scope>
</reference>
<dbReference type="EMBL" id="LBWP01000019">
    <property type="protein sequence ID" value="KKR10435.1"/>
    <property type="molecule type" value="Genomic_DNA"/>
</dbReference>
<comment type="caution">
    <text evidence="1">The sequence shown here is derived from an EMBL/GenBank/DDBJ whole genome shotgun (WGS) entry which is preliminary data.</text>
</comment>
<dbReference type="Proteomes" id="UP000034246">
    <property type="component" value="Unassembled WGS sequence"/>
</dbReference>
<sequence length="174" mass="20373">MREVLRPENFGFENNHRNWELFYTLSISANSYVYADDGESNVTPVLNVFRRGSDLSICEVNLDNLETSEQVRKSIGMDKTSVSYEYERFSKKGVYLVLRGFDRFVEKNVKEIKSEDVERSLQIMRLAEKHGHGTMVTFREAEVDDPWRKILSASTKSYFLESFVDNFDAMRIIR</sequence>
<gene>
    <name evidence="1" type="ORF">UT39_C0019G0002</name>
</gene>
<proteinExistence type="predicted"/>